<evidence type="ECO:0000313" key="1">
    <source>
        <dbReference type="EMBL" id="AOE44524.1"/>
    </source>
</evidence>
<accession>A0A1B3B0J5</accession>
<reference evidence="2" key="1">
    <citation type="submission" date="2016-07" db="EMBL/GenBank/DDBJ databases">
        <authorList>
            <person name="Florea S."/>
            <person name="Webb J.S."/>
            <person name="Jaromczyk J."/>
            <person name="Schardl C.L."/>
        </authorList>
    </citation>
    <scope>NUCLEOTIDE SEQUENCE [LARGE SCALE GENOMIC DNA]</scope>
</reference>
<gene>
    <name evidence="1" type="primary">11</name>
    <name evidence="1" type="ORF">SEA_JUMBO_11</name>
</gene>
<dbReference type="Proteomes" id="UP000203357">
    <property type="component" value="Segment"/>
</dbReference>
<dbReference type="RefSeq" id="YP_009290976.1">
    <property type="nucleotide sequence ID" value="NC_031109.1"/>
</dbReference>
<proteinExistence type="predicted"/>
<keyword evidence="2" id="KW-1185">Reference proteome</keyword>
<dbReference type="KEGG" id="vg:29067906"/>
<name>A0A1B3B0J5_9CAUD</name>
<dbReference type="EMBL" id="KX557281">
    <property type="protein sequence ID" value="AOE44524.1"/>
    <property type="molecule type" value="Genomic_DNA"/>
</dbReference>
<protein>
    <submittedName>
        <fullName evidence="1">Capsid decoration protein</fullName>
    </submittedName>
</protein>
<organism evidence="1 2">
    <name type="scientific">Gordonia phage Jumbo</name>
    <dbReference type="NCBI Taxonomy" id="1887650"/>
    <lineage>
        <taxon>Viruses</taxon>
        <taxon>Duplodnaviria</taxon>
        <taxon>Heunggongvirae</taxon>
        <taxon>Uroviricota</taxon>
        <taxon>Caudoviricetes</taxon>
        <taxon>Gorjumvirus</taxon>
        <taxon>Gorjumvirus jumbo</taxon>
    </lineage>
</organism>
<dbReference type="GeneID" id="29067906"/>
<dbReference type="OrthoDB" id="16146at10239"/>
<evidence type="ECO:0000313" key="2">
    <source>
        <dbReference type="Proteomes" id="UP000203357"/>
    </source>
</evidence>
<sequence>MPHFDKPAMGVSSPVGRKQYLRSSRGIKYESYTAAAGAFTAEDYINGNGETEKIKVLQSGEVIAKITSGPNAGKYGPAQLGATDGRADAANFVGLSESYIPWQLNERDVDISVVYEATAVQAWCTIRDATGARIPLTDTVADGLRGKKGLQITFK</sequence>